<feature type="compositionally biased region" description="Low complexity" evidence="5">
    <location>
        <begin position="192"/>
        <end position="203"/>
    </location>
</feature>
<keyword evidence="3" id="KW-0862">Zinc</keyword>
<feature type="compositionally biased region" description="Low complexity" evidence="5">
    <location>
        <begin position="953"/>
        <end position="978"/>
    </location>
</feature>
<dbReference type="EMBL" id="RBNI01006746">
    <property type="protein sequence ID" value="RUP45806.1"/>
    <property type="molecule type" value="Genomic_DNA"/>
</dbReference>
<evidence type="ECO:0000256" key="1">
    <source>
        <dbReference type="ARBA" id="ARBA00022723"/>
    </source>
</evidence>
<dbReference type="GO" id="GO:0043565">
    <property type="term" value="F:sequence-specific DNA binding"/>
    <property type="evidence" value="ECO:0007669"/>
    <property type="project" value="InterPro"/>
</dbReference>
<feature type="compositionally biased region" description="Polar residues" evidence="5">
    <location>
        <begin position="711"/>
        <end position="723"/>
    </location>
</feature>
<feature type="compositionally biased region" description="Low complexity" evidence="5">
    <location>
        <begin position="774"/>
        <end position="806"/>
    </location>
</feature>
<feature type="compositionally biased region" description="Low complexity" evidence="5">
    <location>
        <begin position="630"/>
        <end position="644"/>
    </location>
</feature>
<feature type="compositionally biased region" description="Polar residues" evidence="5">
    <location>
        <begin position="1"/>
        <end position="12"/>
    </location>
</feature>
<reference evidence="7 8" key="1">
    <citation type="journal article" date="2018" name="New Phytol.">
        <title>Phylogenomics of Endogonaceae and evolution of mycorrhizas within Mucoromycota.</title>
        <authorList>
            <person name="Chang Y."/>
            <person name="Desiro A."/>
            <person name="Na H."/>
            <person name="Sandor L."/>
            <person name="Lipzen A."/>
            <person name="Clum A."/>
            <person name="Barry K."/>
            <person name="Grigoriev I.V."/>
            <person name="Martin F.M."/>
            <person name="Stajich J.E."/>
            <person name="Smith M.E."/>
            <person name="Bonito G."/>
            <person name="Spatafora J.W."/>
        </authorList>
    </citation>
    <scope>NUCLEOTIDE SEQUENCE [LARGE SCALE GENOMIC DNA]</scope>
    <source>
        <strain evidence="7 8">GMNB39</strain>
    </source>
</reference>
<dbReference type="CDD" id="cd00202">
    <property type="entry name" value="ZnF_GATA"/>
    <property type="match status" value="1"/>
</dbReference>
<keyword evidence="8" id="KW-1185">Reference proteome</keyword>
<evidence type="ECO:0000259" key="6">
    <source>
        <dbReference type="PROSITE" id="PS50114"/>
    </source>
</evidence>
<feature type="region of interest" description="Disordered" evidence="5">
    <location>
        <begin position="1"/>
        <end position="31"/>
    </location>
</feature>
<dbReference type="GO" id="GO:0008270">
    <property type="term" value="F:zinc ion binding"/>
    <property type="evidence" value="ECO:0007669"/>
    <property type="project" value="UniProtKB-KW"/>
</dbReference>
<dbReference type="PANTHER" id="PTHR45658:SF18">
    <property type="entry name" value="PROTEIN GAT2"/>
    <property type="match status" value="1"/>
</dbReference>
<feature type="region of interest" description="Disordered" evidence="5">
    <location>
        <begin position="543"/>
        <end position="581"/>
    </location>
</feature>
<keyword evidence="1" id="KW-0479">Metal-binding</keyword>
<feature type="region of interest" description="Disordered" evidence="5">
    <location>
        <begin position="749"/>
        <end position="806"/>
    </location>
</feature>
<name>A0A433D4N6_9FUNG</name>
<proteinExistence type="predicted"/>
<feature type="region of interest" description="Disordered" evidence="5">
    <location>
        <begin position="620"/>
        <end position="644"/>
    </location>
</feature>
<dbReference type="InterPro" id="IPR013088">
    <property type="entry name" value="Znf_NHR/GATA"/>
</dbReference>
<dbReference type="PANTHER" id="PTHR45658">
    <property type="entry name" value="GATA TRANSCRIPTION FACTOR"/>
    <property type="match status" value="1"/>
</dbReference>
<feature type="region of interest" description="Disordered" evidence="5">
    <location>
        <begin position="703"/>
        <end position="737"/>
    </location>
</feature>
<organism evidence="7 8">
    <name type="scientific">Jimgerdemannia flammicorona</name>
    <dbReference type="NCBI Taxonomy" id="994334"/>
    <lineage>
        <taxon>Eukaryota</taxon>
        <taxon>Fungi</taxon>
        <taxon>Fungi incertae sedis</taxon>
        <taxon>Mucoromycota</taxon>
        <taxon>Mucoromycotina</taxon>
        <taxon>Endogonomycetes</taxon>
        <taxon>Endogonales</taxon>
        <taxon>Endogonaceae</taxon>
        <taxon>Jimgerdemannia</taxon>
    </lineage>
</organism>
<dbReference type="PROSITE" id="PS50114">
    <property type="entry name" value="GATA_ZN_FINGER_2"/>
    <property type="match status" value="1"/>
</dbReference>
<protein>
    <recommendedName>
        <fullName evidence="6">GATA-type domain-containing protein</fullName>
    </recommendedName>
</protein>
<evidence type="ECO:0000313" key="7">
    <source>
        <dbReference type="EMBL" id="RUP45806.1"/>
    </source>
</evidence>
<feature type="region of interest" description="Disordered" evidence="5">
    <location>
        <begin position="71"/>
        <end position="90"/>
    </location>
</feature>
<dbReference type="Gene3D" id="3.30.50.10">
    <property type="entry name" value="Erythroid Transcription Factor GATA-1, subunit A"/>
    <property type="match status" value="1"/>
</dbReference>
<accession>A0A433D4N6</accession>
<dbReference type="InterPro" id="IPR051140">
    <property type="entry name" value="GATA_TF"/>
</dbReference>
<dbReference type="Proteomes" id="UP000268093">
    <property type="component" value="Unassembled WGS sequence"/>
</dbReference>
<keyword evidence="2 4" id="KW-0863">Zinc-finger</keyword>
<dbReference type="OrthoDB" id="2162994at2759"/>
<feature type="domain" description="GATA-type" evidence="6">
    <location>
        <begin position="466"/>
        <end position="502"/>
    </location>
</feature>
<evidence type="ECO:0000313" key="8">
    <source>
        <dbReference type="Proteomes" id="UP000268093"/>
    </source>
</evidence>
<gene>
    <name evidence="7" type="ORF">BC936DRAFT_147711</name>
</gene>
<evidence type="ECO:0000256" key="2">
    <source>
        <dbReference type="ARBA" id="ARBA00022771"/>
    </source>
</evidence>
<evidence type="ECO:0000256" key="5">
    <source>
        <dbReference type="SAM" id="MobiDB-lite"/>
    </source>
</evidence>
<feature type="region of interest" description="Disordered" evidence="5">
    <location>
        <begin position="391"/>
        <end position="410"/>
    </location>
</feature>
<dbReference type="Pfam" id="PF00320">
    <property type="entry name" value="GATA"/>
    <property type="match status" value="1"/>
</dbReference>
<comment type="caution">
    <text evidence="7">The sequence shown here is derived from an EMBL/GenBank/DDBJ whole genome shotgun (WGS) entry which is preliminary data.</text>
</comment>
<feature type="compositionally biased region" description="Polar residues" evidence="5">
    <location>
        <begin position="167"/>
        <end position="176"/>
    </location>
</feature>
<feature type="region of interest" description="Disordered" evidence="5">
    <location>
        <begin position="129"/>
        <end position="207"/>
    </location>
</feature>
<dbReference type="AlphaFoldDB" id="A0A433D4N6"/>
<feature type="region of interest" description="Disordered" evidence="5">
    <location>
        <begin position="953"/>
        <end position="985"/>
    </location>
</feature>
<sequence>MQSRQAWTNSIFQKYRPDPIQQPKRSNHSRKKWPCMRPLGVCTLTIGPHTFHETTFYEAMRTEVIEEPVVSPAPLPQSSTGEPDSVNPTHPLETSATTTLANISVVPTTEQGGANPVTAVTTLTNMSVVPTGDQARATQIPDAEEKTSEAQPMEIVPNSPQPPHQVTVATEQSLTEEQQRTETPHPATQALTPAPSTESSSTPMNDQAAAEIAAVQTVFVTPWAIETAAQDPVAGQAILPLPLTAFNDMMTGERRVIEHYDVVFEFQENSSERFIFPKDAIVEATNMAAPFEILASFHLPAADAASHSFFKDQAHQHHTRKSHQATTVRVSGVSPEVLAALRRAVNDVTTVYGGMIEKMRHLPNRVYMQYQLPADLPSGLIEEMGVKALLAPPTPSANGPSKYEKRRSEAGIDNRNAKRSRMMIGIDDEVQRRYSGKLSTPRSTSRTGLGLAAAAAVSPLAVKSDDGALKKCAYCGSRSTPMWRRGPGGAGTLCNACGVKWKHGKILQGAAFDGLGSMAMLPNTPTPTSAKAKTKRHSVSGVIANGGSSVAKGKRRMSEGEDSEAALSGGKRSSHVNEAGPPMASVDTAHLLLLQRQEYARVVAAQLHAEGVHNVDALGGNKSTGTLERGSGNNASGSGKGVASPLKKRFSAKAVDQGNQMVYPAGSLNLASVMPANVAASIAATLSIVGEAGQSSATIATIGSARPHSRTPVSIPNQYYPSNSRSSPATPSPITPIMSGVNVPPNFASVRPMASAPTPTTASGQRPPLHTFLPTAPAYQQPAPAAASVTTATHTAAPTSRLMSSAPAPTAASVSVSSNSAASSGIPLPTLSIAFGPHNAYFTHPNCGVTLFDDHFEIKLQKEGHQRTNIEVWKESVESSEFEILREGADGREVLLMRATVAQYMTRFDSELLNPERSETAVVFRFLEKLDPNGGAVVRRILERWLGLQQHGYGLGHQAPSTSHQSPQQQQASPQGQVAHRHGQR</sequence>
<dbReference type="SUPFAM" id="SSF57716">
    <property type="entry name" value="Glucocorticoid receptor-like (DNA-binding domain)"/>
    <property type="match status" value="1"/>
</dbReference>
<dbReference type="SMART" id="SM00401">
    <property type="entry name" value="ZnF_GATA"/>
    <property type="match status" value="1"/>
</dbReference>
<feature type="compositionally biased region" description="Polar residues" evidence="5">
    <location>
        <begin position="76"/>
        <end position="90"/>
    </location>
</feature>
<evidence type="ECO:0000256" key="3">
    <source>
        <dbReference type="ARBA" id="ARBA00022833"/>
    </source>
</evidence>
<evidence type="ECO:0000256" key="4">
    <source>
        <dbReference type="PROSITE-ProRule" id="PRU00094"/>
    </source>
</evidence>
<dbReference type="InterPro" id="IPR000679">
    <property type="entry name" value="Znf_GATA"/>
</dbReference>
<dbReference type="GO" id="GO:0006355">
    <property type="term" value="P:regulation of DNA-templated transcription"/>
    <property type="evidence" value="ECO:0007669"/>
    <property type="project" value="InterPro"/>
</dbReference>